<dbReference type="EMBL" id="NKCI01000197">
    <property type="protein sequence ID" value="RSL48426.1"/>
    <property type="molecule type" value="Genomic_DNA"/>
</dbReference>
<proteinExistence type="predicted"/>
<comment type="caution">
    <text evidence="1">The sequence shown here is derived from an EMBL/GenBank/DDBJ whole genome shotgun (WGS) entry which is preliminary data.</text>
</comment>
<reference evidence="1 2" key="1">
    <citation type="submission" date="2017-06" db="EMBL/GenBank/DDBJ databases">
        <title>Comparative genomic analysis of Ambrosia Fusariam Clade fungi.</title>
        <authorList>
            <person name="Stajich J.E."/>
            <person name="Carrillo J."/>
            <person name="Kijimoto T."/>
            <person name="Eskalen A."/>
            <person name="O'Donnell K."/>
            <person name="Kasson M."/>
        </authorList>
    </citation>
    <scope>NUCLEOTIDE SEQUENCE [LARGE SCALE GENOMIC DNA]</scope>
    <source>
        <strain evidence="1 2">NRRL62584</strain>
    </source>
</reference>
<keyword evidence="2" id="KW-1185">Reference proteome</keyword>
<evidence type="ECO:0000313" key="1">
    <source>
        <dbReference type="EMBL" id="RSL48426.1"/>
    </source>
</evidence>
<organism evidence="1 2">
    <name type="scientific">Fusarium duplospermum</name>
    <dbReference type="NCBI Taxonomy" id="1325734"/>
    <lineage>
        <taxon>Eukaryota</taxon>
        <taxon>Fungi</taxon>
        <taxon>Dikarya</taxon>
        <taxon>Ascomycota</taxon>
        <taxon>Pezizomycotina</taxon>
        <taxon>Sordariomycetes</taxon>
        <taxon>Hypocreomycetidae</taxon>
        <taxon>Hypocreales</taxon>
        <taxon>Nectriaceae</taxon>
        <taxon>Fusarium</taxon>
        <taxon>Fusarium solani species complex</taxon>
    </lineage>
</organism>
<sequence length="440" mass="50011">MKAHHKASPKLRCPNNSAARVNFLSALPLIGCLPNLKNLHLCFTTEMELGGYPWVEELLEYRTKVLLTVFKTLAGDWSAIEEPIIRQEMESGEHPACIPDWGARDETHQTTGPICLDRLTLHNVPDDAWSWTAGSEHAKKAITSGSLVDFRLSIATEGPDWNTGMHGISVELHASFNTLTSTWLSRPMAQNLKILSLSCCTYWGWNPKCDLRAAGGGYGFPNLKVLALKRYVFSHRWQIDWFASLGLEELELDTCAIIYEAKGQIRLSKGTTIVGQNDDGVNIKVSNKDYPIKNWMNSLQGGRVPNHLFPIRWHHILSEWKQSMTTLRSFQITAGELYARHESGMGLSFAEAHRQEHEDFRHKLFPQPSGVKVKQDPYSYIKPLRYLYFDDMEFWNVWNSWDKSRSEDEGSGVEDGVEARDNAALLDFSEMIRQRNLANS</sequence>
<dbReference type="PANTHER" id="PTHR42057">
    <property type="entry name" value="F-BOX DOMAIN PROTEIN (AFU_ORTHOLOGUE AFUA_4G00200)"/>
    <property type="match status" value="1"/>
</dbReference>
<dbReference type="PANTHER" id="PTHR42057:SF2">
    <property type="entry name" value="F-BOX DOMAIN PROTEIN (AFU_ORTHOLOGUE AFUA_4G00200)-RELATED"/>
    <property type="match status" value="1"/>
</dbReference>
<evidence type="ECO:0008006" key="3">
    <source>
        <dbReference type="Google" id="ProtNLM"/>
    </source>
</evidence>
<evidence type="ECO:0000313" key="2">
    <source>
        <dbReference type="Proteomes" id="UP000288168"/>
    </source>
</evidence>
<dbReference type="OrthoDB" id="5082423at2759"/>
<dbReference type="AlphaFoldDB" id="A0A428P5Y6"/>
<name>A0A428P5Y6_9HYPO</name>
<accession>A0A428P5Y6</accession>
<gene>
    <name evidence="1" type="ORF">CEP54_012928</name>
</gene>
<protein>
    <recommendedName>
        <fullName evidence="3">F-box domain-containing protein</fullName>
    </recommendedName>
</protein>
<dbReference type="Proteomes" id="UP000288168">
    <property type="component" value="Unassembled WGS sequence"/>
</dbReference>